<dbReference type="AlphaFoldDB" id="V5TB09"/>
<gene>
    <name evidence="2" type="ORF">N894_0055</name>
</gene>
<keyword evidence="1" id="KW-0732">Signal</keyword>
<name>V5TB09_FRANO</name>
<accession>V5TB09</accession>
<reference evidence="2" key="1">
    <citation type="journal article" date="2014" name="Genome">
        <title>Comparative analyses of a putative Francisella conjugative element.</title>
        <authorList>
            <person name="Siddaramappa S."/>
            <person name="Challacombe J.F."/>
            <person name="Petersen J.M."/>
            <person name="Pillai S."/>
            <person name="Kuske C.R."/>
        </authorList>
    </citation>
    <scope>NUCLEOTIDE SEQUENCE</scope>
    <source>
        <strain evidence="2">PA10-7858</strain>
        <plasmid evidence="2">pFNPA10</plasmid>
    </source>
</reference>
<keyword evidence="2" id="KW-0614">Plasmid</keyword>
<organism evidence="2">
    <name type="scientific">Francisella tularensis subsp. novicida PA10-7858</name>
    <dbReference type="NCBI Taxonomy" id="1386968"/>
    <lineage>
        <taxon>Bacteria</taxon>
        <taxon>Pseudomonadati</taxon>
        <taxon>Pseudomonadota</taxon>
        <taxon>Gammaproteobacteria</taxon>
        <taxon>Thiotrichales</taxon>
        <taxon>Francisellaceae</taxon>
        <taxon>Francisella</taxon>
    </lineage>
</organism>
<dbReference type="RefSeq" id="WP_023893605.1">
    <property type="nucleotide sequence ID" value="NC_023026.1"/>
</dbReference>
<protein>
    <submittedName>
        <fullName evidence="2">Uncharacterized protein</fullName>
    </submittedName>
</protein>
<feature type="chain" id="PRO_5004740896" evidence="1">
    <location>
        <begin position="19"/>
        <end position="81"/>
    </location>
</feature>
<evidence type="ECO:0000256" key="1">
    <source>
        <dbReference type="SAM" id="SignalP"/>
    </source>
</evidence>
<geneLocation type="plasmid" evidence="2">
    <name>pFNPA10</name>
</geneLocation>
<sequence>MKKIILTALIIAPMSLFAIDKSEMINITAEKLSVKPTDVQLNESSIDSGLVDTTWYATVNDKTYLCQNSWMGKSCHPMLKY</sequence>
<proteinExistence type="predicted"/>
<feature type="signal peptide" evidence="1">
    <location>
        <begin position="1"/>
        <end position="18"/>
    </location>
</feature>
<evidence type="ECO:0000313" key="2">
    <source>
        <dbReference type="EMBL" id="AHB60823.1"/>
    </source>
</evidence>
<dbReference type="EMBL" id="KF640086">
    <property type="protein sequence ID" value="AHB60823.1"/>
    <property type="molecule type" value="Genomic_DNA"/>
</dbReference>